<dbReference type="SUPFAM" id="SSF52047">
    <property type="entry name" value="RNI-like"/>
    <property type="match status" value="1"/>
</dbReference>
<sequence length="1261" mass="137006">MTAAPALLQKKRRGPATAAVAEAETQAGRPDSSGPATRAPSSPASVDSHHRAFSFSSIRSRPWGSVSNAERNSPLDRANSLRAKARRLSLQRPSSSSSRLDPPTRRGSTISDDRGRVSLATSRSLNSAHASLASSIDWDAQPVEGSGPLEPDTVLLKTKTAYLVVTRDYLVKMKSRADALALFPALATEGESPATISPHQPEPLVVIPISAIVSVLPAESTRPSFGFEVWWRSPLCTPLFCRSDFFFGTLADRNAHMQHIIRAMRASHHDGGGAAGHPQDIEVLLSRIHDEAEEPNPHRRKPDIFPVVPRGSTRKQYMAKLEDATKKLQESPAFYLVIGTYLCHLVEVARSKGGEPVCRHRSYGLVTLERFNAEWTVHEERFNITFRDPFKPPVTLELASRYYRQIVRAFGMADRFLKPAWPQLWQTMEIFLVSGLNEPQYLVPKEDFGCFKRTLDAYLAAYRCEAVDWEINWKTRFAPEFRLLPSKRGKYAPLQILAVLRALRYNDYFNSLSFRDVDLSVLHGLEDNNTPGNGNVAYLNRACVALGPGEIEMLKARPLLHQEFHALAFCAQTIRQIDFRNCCKSLPSPPSRLSSQHGTRPPSLQFLAPILNLLKSGITKCNWLILSGNVLPQADIDDLAETIKMGVIEGLDVSNCGLDDANLRDMILLPLSERRGRLHALSISGNPGRLPAHVLPGLLQCLPEIRELHLTDSIRAESSFVGSVLPFATLELMERLVEVDISGYKIGDATFKDIERFLHYRSCRLAHAQPLRFRKLVLNNCGITGTQAARLFHAIGENYGLHLCLSGNPIEDGISDLAAAIRQSHGPAGLHLELIEFREEANYLSLIRALTETRHLSFLSLAGTAPSPPPHGACSDELVATLHDLFARNASIRYLDLSGFSGRLDDGQLARGFGRALAGLAGNTTLTHLRVRSQRLHGDAGALGRALAANAALLALDCRDNGLNLTSLRFLAASLRQNRSLLACPFPPPERDAVWRTVLRGLQRTPSSSSSSSSAAAALSAPPGSVSATAAATAAAAAADPAAPLDRGRRDTLRREEERLLREELERQFAAIEARLAENRAAREEAALGGVGGGGGGGSGVRLAEQPPGWTGEEDGQEEWRTRLRHRHRHRHQRSASSGLGVGVSMSLGPGVLLDEEGWPAFDVGCAVGCAVGGGPATIGGPSRSSSTGSEPGSGGGGLESPTETLDPVSEVETPADNEPLGQVPVRLAEGKREGKGEDEGEGDAVFRKMVDDFRAAGFEI</sequence>
<feature type="domain" description="LRR-containing protein second PH" evidence="3">
    <location>
        <begin position="300"/>
        <end position="424"/>
    </location>
</feature>
<dbReference type="InterPro" id="IPR057334">
    <property type="entry name" value="PH_2nd_LRR"/>
</dbReference>
<evidence type="ECO:0000256" key="1">
    <source>
        <dbReference type="SAM" id="Coils"/>
    </source>
</evidence>
<dbReference type="PANTHER" id="PTHR24112">
    <property type="entry name" value="LEUCINE-RICH REPEAT, ISOFORM F-RELATED"/>
    <property type="match status" value="1"/>
</dbReference>
<gene>
    <name evidence="4" type="ORF">TT172_LOCUS5195</name>
</gene>
<feature type="region of interest" description="Disordered" evidence="2">
    <location>
        <begin position="1177"/>
        <end position="1245"/>
    </location>
</feature>
<feature type="compositionally biased region" description="Low complexity" evidence="2">
    <location>
        <begin position="16"/>
        <end position="27"/>
    </location>
</feature>
<dbReference type="Gene3D" id="3.80.10.10">
    <property type="entry name" value="Ribonuclease Inhibitor"/>
    <property type="match status" value="1"/>
</dbReference>
<feature type="region of interest" description="Disordered" evidence="2">
    <location>
        <begin position="84"/>
        <end position="117"/>
    </location>
</feature>
<name>A0A3S4APG1_9PEZI</name>
<dbReference type="Pfam" id="PF25353">
    <property type="entry name" value="PH_2nd_LRR"/>
    <property type="match status" value="1"/>
</dbReference>
<evidence type="ECO:0000259" key="3">
    <source>
        <dbReference type="Pfam" id="PF25353"/>
    </source>
</evidence>
<evidence type="ECO:0000313" key="4">
    <source>
        <dbReference type="EMBL" id="SPQ22776.1"/>
    </source>
</evidence>
<feature type="compositionally biased region" description="Low complexity" evidence="2">
    <location>
        <begin position="1180"/>
        <end position="1191"/>
    </location>
</feature>
<feature type="region of interest" description="Disordered" evidence="2">
    <location>
        <begin position="1"/>
        <end position="50"/>
    </location>
</feature>
<proteinExistence type="predicted"/>
<dbReference type="AlphaFoldDB" id="A0A3S4APG1"/>
<keyword evidence="1" id="KW-0175">Coiled coil</keyword>
<dbReference type="InterPro" id="IPR051279">
    <property type="entry name" value="PP1-Reg/Actin-Interact_Protein"/>
</dbReference>
<dbReference type="InterPro" id="IPR032675">
    <property type="entry name" value="LRR_dom_sf"/>
</dbReference>
<feature type="compositionally biased region" description="Basic and acidic residues" evidence="2">
    <location>
        <begin position="1229"/>
        <end position="1238"/>
    </location>
</feature>
<accession>A0A3S4APG1</accession>
<evidence type="ECO:0000313" key="5">
    <source>
        <dbReference type="Proteomes" id="UP000289323"/>
    </source>
</evidence>
<dbReference type="EMBL" id="OUUZ01000009">
    <property type="protein sequence ID" value="SPQ22776.1"/>
    <property type="molecule type" value="Genomic_DNA"/>
</dbReference>
<evidence type="ECO:0000256" key="2">
    <source>
        <dbReference type="SAM" id="MobiDB-lite"/>
    </source>
</evidence>
<organism evidence="4 5">
    <name type="scientific">Thermothielavioides terrestris</name>
    <dbReference type="NCBI Taxonomy" id="2587410"/>
    <lineage>
        <taxon>Eukaryota</taxon>
        <taxon>Fungi</taxon>
        <taxon>Dikarya</taxon>
        <taxon>Ascomycota</taxon>
        <taxon>Pezizomycotina</taxon>
        <taxon>Sordariomycetes</taxon>
        <taxon>Sordariomycetidae</taxon>
        <taxon>Sordariales</taxon>
        <taxon>Chaetomiaceae</taxon>
        <taxon>Thermothielavioides</taxon>
    </lineage>
</organism>
<dbReference type="Proteomes" id="UP000289323">
    <property type="component" value="Unassembled WGS sequence"/>
</dbReference>
<feature type="compositionally biased region" description="Low complexity" evidence="2">
    <location>
        <begin position="90"/>
        <end position="101"/>
    </location>
</feature>
<reference evidence="4 5" key="1">
    <citation type="submission" date="2018-04" db="EMBL/GenBank/DDBJ databases">
        <authorList>
            <person name="Huttner S."/>
            <person name="Dainat J."/>
        </authorList>
    </citation>
    <scope>NUCLEOTIDE SEQUENCE [LARGE SCALE GENOMIC DNA]</scope>
</reference>
<feature type="coiled-coil region" evidence="1">
    <location>
        <begin position="1055"/>
        <end position="1082"/>
    </location>
</feature>
<protein>
    <submittedName>
        <fullName evidence="4">Ca147539-c569-4021-86a4-d94c024f44c3</fullName>
    </submittedName>
</protein>